<evidence type="ECO:0000256" key="3">
    <source>
        <dbReference type="ARBA" id="ARBA00022691"/>
    </source>
</evidence>
<proteinExistence type="predicted"/>
<protein>
    <recommendedName>
        <fullName evidence="1">tRNA-uridine aminocarboxypropyltransferase</fullName>
        <ecNumber evidence="1">2.5.1.25</ecNumber>
    </recommendedName>
</protein>
<evidence type="ECO:0000256" key="4">
    <source>
        <dbReference type="ARBA" id="ARBA00022694"/>
    </source>
</evidence>
<evidence type="ECO:0000259" key="6">
    <source>
        <dbReference type="SMART" id="SM01144"/>
    </source>
</evidence>
<keyword evidence="4" id="KW-0819">tRNA processing</keyword>
<evidence type="ECO:0000256" key="5">
    <source>
        <dbReference type="SAM" id="MobiDB-lite"/>
    </source>
</evidence>
<reference evidence="7 8" key="1">
    <citation type="submission" date="2020-08" db="EMBL/GenBank/DDBJ databases">
        <title>Oceanospirillum sp. nov. isolated from marine sediment.</title>
        <authorList>
            <person name="Ji X."/>
        </authorList>
    </citation>
    <scope>NUCLEOTIDE SEQUENCE [LARGE SCALE GENOMIC DNA]</scope>
    <source>
        <strain evidence="7 8">D5</strain>
    </source>
</reference>
<evidence type="ECO:0000313" key="7">
    <source>
        <dbReference type="EMBL" id="MBB1487214.1"/>
    </source>
</evidence>
<gene>
    <name evidence="7" type="ORF">H4O21_11400</name>
</gene>
<keyword evidence="2" id="KW-0808">Transferase</keyword>
<name>A0A839IRB8_9GAMM</name>
<dbReference type="InterPro" id="IPR005636">
    <property type="entry name" value="DTW"/>
</dbReference>
<organism evidence="7 8">
    <name type="scientific">Oceanospirillum sediminis</name>
    <dbReference type="NCBI Taxonomy" id="2760088"/>
    <lineage>
        <taxon>Bacteria</taxon>
        <taxon>Pseudomonadati</taxon>
        <taxon>Pseudomonadota</taxon>
        <taxon>Gammaproteobacteria</taxon>
        <taxon>Oceanospirillales</taxon>
        <taxon>Oceanospirillaceae</taxon>
        <taxon>Oceanospirillum</taxon>
    </lineage>
</organism>
<dbReference type="PANTHER" id="PTHR21392">
    <property type="entry name" value="TRNA-URIDINE AMINOCARBOXYPROPYLTRANSFERASE 2"/>
    <property type="match status" value="1"/>
</dbReference>
<feature type="domain" description="DTW" evidence="6">
    <location>
        <begin position="26"/>
        <end position="223"/>
    </location>
</feature>
<accession>A0A839IRB8</accession>
<dbReference type="AlphaFoldDB" id="A0A839IRB8"/>
<dbReference type="SMART" id="SM01144">
    <property type="entry name" value="DTW"/>
    <property type="match status" value="1"/>
</dbReference>
<keyword evidence="8" id="KW-1185">Reference proteome</keyword>
<comment type="caution">
    <text evidence="7">The sequence shown here is derived from an EMBL/GenBank/DDBJ whole genome shotgun (WGS) entry which is preliminary data.</text>
</comment>
<dbReference type="InterPro" id="IPR039262">
    <property type="entry name" value="DTWD2/TAPT"/>
</dbReference>
<dbReference type="EC" id="2.5.1.25" evidence="1"/>
<keyword evidence="3" id="KW-0949">S-adenosyl-L-methionine</keyword>
<dbReference type="Pfam" id="PF03942">
    <property type="entry name" value="DTW"/>
    <property type="match status" value="1"/>
</dbReference>
<sequence>MSRPFSLPMPAAPDAERKPFSARGSRVNRCPGCLMALSACICDLRPENVPCRARFWLLMHPEEIYKPTNTGRLLADCLPDTRVFYWYRTAPDAGLLALLEDDQYQPFIIFPDDMEDYAHRVVSFEPVMAKSPDKIPVFIILDGTWRQARRMFRKSPYLAALPVLPLKTDRLTRYALRKPASDQHLCTVEVGIELLKQAGEAIASEAVEAYFSAFNRQYAESRGMRKEVLRRIQGEASSDTL</sequence>
<evidence type="ECO:0000256" key="2">
    <source>
        <dbReference type="ARBA" id="ARBA00022679"/>
    </source>
</evidence>
<evidence type="ECO:0000313" key="8">
    <source>
        <dbReference type="Proteomes" id="UP000565262"/>
    </source>
</evidence>
<dbReference type="PANTHER" id="PTHR21392:SF1">
    <property type="entry name" value="TRNA-URIDINE AMINOCARBOXYPROPYLTRANSFERASE"/>
    <property type="match status" value="1"/>
</dbReference>
<dbReference type="Proteomes" id="UP000565262">
    <property type="component" value="Unassembled WGS sequence"/>
</dbReference>
<feature type="region of interest" description="Disordered" evidence="5">
    <location>
        <begin position="1"/>
        <end position="25"/>
    </location>
</feature>
<dbReference type="GO" id="GO:0008033">
    <property type="term" value="P:tRNA processing"/>
    <property type="evidence" value="ECO:0007669"/>
    <property type="project" value="UniProtKB-KW"/>
</dbReference>
<dbReference type="RefSeq" id="WP_182808999.1">
    <property type="nucleotide sequence ID" value="NZ_JACJFM010000013.1"/>
</dbReference>
<dbReference type="EMBL" id="JACJFM010000013">
    <property type="protein sequence ID" value="MBB1487214.1"/>
    <property type="molecule type" value="Genomic_DNA"/>
</dbReference>
<evidence type="ECO:0000256" key="1">
    <source>
        <dbReference type="ARBA" id="ARBA00012386"/>
    </source>
</evidence>
<dbReference type="GO" id="GO:0016432">
    <property type="term" value="F:tRNA-uridine aminocarboxypropyltransferase activity"/>
    <property type="evidence" value="ECO:0007669"/>
    <property type="project" value="UniProtKB-EC"/>
</dbReference>